<dbReference type="AlphaFoldDB" id="A0AAE0F910"/>
<name>A0AAE0F910_9CHLO</name>
<organism evidence="2 3">
    <name type="scientific">Cymbomonas tetramitiformis</name>
    <dbReference type="NCBI Taxonomy" id="36881"/>
    <lineage>
        <taxon>Eukaryota</taxon>
        <taxon>Viridiplantae</taxon>
        <taxon>Chlorophyta</taxon>
        <taxon>Pyramimonadophyceae</taxon>
        <taxon>Pyramimonadales</taxon>
        <taxon>Pyramimonadaceae</taxon>
        <taxon>Cymbomonas</taxon>
    </lineage>
</organism>
<proteinExistence type="predicted"/>
<evidence type="ECO:0000256" key="1">
    <source>
        <dbReference type="SAM" id="Phobius"/>
    </source>
</evidence>
<evidence type="ECO:0000313" key="2">
    <source>
        <dbReference type="EMBL" id="KAK3255294.1"/>
    </source>
</evidence>
<evidence type="ECO:0000313" key="3">
    <source>
        <dbReference type="Proteomes" id="UP001190700"/>
    </source>
</evidence>
<accession>A0AAE0F910</accession>
<dbReference type="Proteomes" id="UP001190700">
    <property type="component" value="Unassembled WGS sequence"/>
</dbReference>
<keyword evidence="1" id="KW-0472">Membrane</keyword>
<feature type="non-terminal residue" evidence="2">
    <location>
        <position position="1"/>
    </location>
</feature>
<gene>
    <name evidence="2" type="ORF">CYMTET_35516</name>
</gene>
<protein>
    <submittedName>
        <fullName evidence="2">Uncharacterized protein</fullName>
    </submittedName>
</protein>
<comment type="caution">
    <text evidence="2">The sequence shown here is derived from an EMBL/GenBank/DDBJ whole genome shotgun (WGS) entry which is preliminary data.</text>
</comment>
<sequence>SFGRRGRAGMRSGSHLKYRPHQPGPPDLIIAVLVEIPKFVAWAYPVLVTYAGMFFVIPLARAALAHLWVNPRIKARNAQRRQRVAVLLKEAVEQYNEKGKQAREYQGCLQLAVAYGNVLYPSALIGAAFLTGFQTALWNFSHKLPPASRVNH</sequence>
<reference evidence="2 3" key="1">
    <citation type="journal article" date="2015" name="Genome Biol. Evol.">
        <title>Comparative Genomics of a Bacterivorous Green Alga Reveals Evolutionary Causalities and Consequences of Phago-Mixotrophic Mode of Nutrition.</title>
        <authorList>
            <person name="Burns J.A."/>
            <person name="Paasch A."/>
            <person name="Narechania A."/>
            <person name="Kim E."/>
        </authorList>
    </citation>
    <scope>NUCLEOTIDE SEQUENCE [LARGE SCALE GENOMIC DNA]</scope>
    <source>
        <strain evidence="2 3">PLY_AMNH</strain>
    </source>
</reference>
<keyword evidence="1" id="KW-1133">Transmembrane helix</keyword>
<keyword evidence="3" id="KW-1185">Reference proteome</keyword>
<dbReference type="EMBL" id="LGRX02022766">
    <property type="protein sequence ID" value="KAK3255294.1"/>
    <property type="molecule type" value="Genomic_DNA"/>
</dbReference>
<keyword evidence="1" id="KW-0812">Transmembrane</keyword>
<feature type="transmembrane region" description="Helical" evidence="1">
    <location>
        <begin position="42"/>
        <end position="64"/>
    </location>
</feature>